<dbReference type="Gene3D" id="3.40.190.10">
    <property type="entry name" value="Periplasmic binding protein-like II"/>
    <property type="match status" value="1"/>
</dbReference>
<proteinExistence type="predicted"/>
<dbReference type="InterPro" id="IPR013783">
    <property type="entry name" value="Ig-like_fold"/>
</dbReference>
<evidence type="ECO:0000313" key="4">
    <source>
        <dbReference type="Proteomes" id="UP000512167"/>
    </source>
</evidence>
<dbReference type="SUPFAM" id="SSF53850">
    <property type="entry name" value="Periplasmic binding protein-like II"/>
    <property type="match status" value="1"/>
</dbReference>
<reference evidence="3 4" key="1">
    <citation type="submission" date="2020-04" db="EMBL/GenBank/DDBJ databases">
        <authorList>
            <person name="Zheng R.K."/>
            <person name="Sun C.M."/>
        </authorList>
    </citation>
    <scope>NUCLEOTIDE SEQUENCE [LARGE SCALE GENOMIC DNA]</scope>
    <source>
        <strain evidence="4">zrk29</strain>
    </source>
</reference>
<accession>A0A7L6N567</accession>
<dbReference type="AlphaFoldDB" id="A0A7L6N567"/>
<dbReference type="PANTHER" id="PTHR43649:SF12">
    <property type="entry name" value="DIACETYLCHITOBIOSE BINDING PROTEIN DASA"/>
    <property type="match status" value="1"/>
</dbReference>
<dbReference type="Pfam" id="PF13416">
    <property type="entry name" value="SBP_bac_8"/>
    <property type="match status" value="1"/>
</dbReference>
<dbReference type="KEGG" id="tbk:HF295_05975"/>
<evidence type="ECO:0000256" key="2">
    <source>
        <dbReference type="SAM" id="SignalP"/>
    </source>
</evidence>
<feature type="region of interest" description="Disordered" evidence="1">
    <location>
        <begin position="29"/>
        <end position="114"/>
    </location>
</feature>
<dbReference type="InterPro" id="IPR050490">
    <property type="entry name" value="Bact_solute-bd_prot1"/>
</dbReference>
<dbReference type="Proteomes" id="UP000512167">
    <property type="component" value="Chromosome"/>
</dbReference>
<dbReference type="InterPro" id="IPR006059">
    <property type="entry name" value="SBP"/>
</dbReference>
<dbReference type="PANTHER" id="PTHR43649">
    <property type="entry name" value="ARABINOSE-BINDING PROTEIN-RELATED"/>
    <property type="match status" value="1"/>
</dbReference>
<evidence type="ECO:0000256" key="1">
    <source>
        <dbReference type="SAM" id="MobiDB-lite"/>
    </source>
</evidence>
<sequence>MKKKLLSIFFLALFAIALIGCDGNGVVTEEPTGEVTTETPTEAPTEEPTQAPTEEPTQAPTEEPTEAPTEGPTEEPTEVPTGEVTTEVPTEEPTAVTTEEPTTGEDPNTDTAPTFVGLFPNQSYYLGSQDYDILDGVKAMDAEDGDITADIEVYGRYTLTRKGFYEVYVGVEDSDGNYIERLVTITVKELTEYSIPDELTTEPITITLYHSNGDTISAALNSYGQSFEALYPNITVVIEKSAATYDELRENTVNAIKGGTLPNIIQGYPDHVMEYIDYEAVIPLTPFIYHPTFGFNPDVVEESFLDIVLSYRQENSQYTTDGEYYSLPFNKSTEVMIYNKTLIDALIDEGIIDEIPNTWQGLFAIADDMTRVAVEDGGIIDQLMDVLNSSTDPNHHKTPAEIIAIKDNFIPISYDSPANAFITLTRQWGGQYTGLDSNRDGEILFDSPQTRAMLSYFFDYRDVVGEPGVFTIPGRWGIQYASDAFKTGQTVVTFGSTGGARYNTPTLVDVNNTTTTDDDILSFEFGVAPMPYNADMPENRTAIQQGTNMSITSAGTDQQKLASWLFLKYLTSKEVQLDFAKQTGYSPVRNTVYAEESYINFTNGFKEDGVTPEKGEMLMKAYAAQAAALQSEYLFFDQAFVGSSQVRADVEDAFGRVMLGTDGTKEQIIEDAIAAAK</sequence>
<gene>
    <name evidence="3" type="ORF">HF295_05975</name>
</gene>
<feature type="chain" id="PRO_5029809115" evidence="2">
    <location>
        <begin position="21"/>
        <end position="677"/>
    </location>
</feature>
<organism evidence="3 4">
    <name type="scientific">Hujiaoplasma nucleasis</name>
    <dbReference type="NCBI Taxonomy" id="2725268"/>
    <lineage>
        <taxon>Bacteria</taxon>
        <taxon>Bacillati</taxon>
        <taxon>Mycoplasmatota</taxon>
        <taxon>Mollicutes</taxon>
        <taxon>Candidatus Izemoplasmatales</taxon>
        <taxon>Hujiaoplasmataceae</taxon>
        <taxon>Hujiaoplasma</taxon>
    </lineage>
</organism>
<protein>
    <submittedName>
        <fullName evidence="3">Extracellular solute-binding protein</fullName>
    </submittedName>
</protein>
<feature type="compositionally biased region" description="Low complexity" evidence="1">
    <location>
        <begin position="29"/>
        <end position="71"/>
    </location>
</feature>
<keyword evidence="2" id="KW-0732">Signal</keyword>
<dbReference type="PROSITE" id="PS51257">
    <property type="entry name" value="PROKAR_LIPOPROTEIN"/>
    <property type="match status" value="1"/>
</dbReference>
<evidence type="ECO:0000313" key="3">
    <source>
        <dbReference type="EMBL" id="QLY40417.1"/>
    </source>
</evidence>
<feature type="signal peptide" evidence="2">
    <location>
        <begin position="1"/>
        <end position="20"/>
    </location>
</feature>
<name>A0A7L6N567_9MOLU</name>
<feature type="compositionally biased region" description="Low complexity" evidence="1">
    <location>
        <begin position="78"/>
        <end position="105"/>
    </location>
</feature>
<keyword evidence="4" id="KW-1185">Reference proteome</keyword>
<dbReference type="EMBL" id="CP051151">
    <property type="protein sequence ID" value="QLY40417.1"/>
    <property type="molecule type" value="Genomic_DNA"/>
</dbReference>
<dbReference type="RefSeq" id="WP_312031255.1">
    <property type="nucleotide sequence ID" value="NZ_CP051151.1"/>
</dbReference>
<dbReference type="Gene3D" id="2.60.40.10">
    <property type="entry name" value="Immunoglobulins"/>
    <property type="match status" value="1"/>
</dbReference>